<evidence type="ECO:0000259" key="1">
    <source>
        <dbReference type="Pfam" id="PF14065"/>
    </source>
</evidence>
<protein>
    <submittedName>
        <fullName evidence="2">DUF4255 domain-containing protein</fullName>
    </submittedName>
</protein>
<proteinExistence type="predicted"/>
<reference evidence="3" key="1">
    <citation type="journal article" date="2019" name="Int. J. Syst. Evol. Microbiol.">
        <title>The Global Catalogue of Microorganisms (GCM) 10K type strain sequencing project: providing services to taxonomists for standard genome sequencing and annotation.</title>
        <authorList>
            <consortium name="The Broad Institute Genomics Platform"/>
            <consortium name="The Broad Institute Genome Sequencing Center for Infectious Disease"/>
            <person name="Wu L."/>
            <person name="Ma J."/>
        </authorList>
    </citation>
    <scope>NUCLEOTIDE SEQUENCE [LARGE SCALE GENOMIC DNA]</scope>
    <source>
        <strain evidence="3">KCTC 52490</strain>
    </source>
</reference>
<evidence type="ECO:0000313" key="2">
    <source>
        <dbReference type="EMBL" id="MFD2934921.1"/>
    </source>
</evidence>
<dbReference type="RefSeq" id="WP_381501852.1">
    <property type="nucleotide sequence ID" value="NZ_JBHUOM010000007.1"/>
</dbReference>
<name>A0ABW6AHE5_9BACT</name>
<keyword evidence="3" id="KW-1185">Reference proteome</keyword>
<dbReference type="Pfam" id="PF14065">
    <property type="entry name" value="Pvc16_N"/>
    <property type="match status" value="1"/>
</dbReference>
<dbReference type="EMBL" id="JBHUOM010000007">
    <property type="protein sequence ID" value="MFD2934921.1"/>
    <property type="molecule type" value="Genomic_DNA"/>
</dbReference>
<gene>
    <name evidence="2" type="ORF">ACFS25_14090</name>
</gene>
<sequence length="183" mass="20317">MIEIALRFILEEINVYLKMQGKEAVMSSYVDHAGSITSDTNGKLCITLLTIEQETSVRNMVETKRIANEYAQLKPAIRLNLSVLFGASADNYDEALKVLSYTIAFFQSKNVFTAQNSPTLDAGFDKLVLEMESTNLQDWNNIWGMLGGKHIPAVVYKVKMLTIQEGLKTGTTPPILAINQNPA</sequence>
<comment type="caution">
    <text evidence="2">The sequence shown here is derived from an EMBL/GenBank/DDBJ whole genome shotgun (WGS) entry which is preliminary data.</text>
</comment>
<dbReference type="Proteomes" id="UP001597512">
    <property type="component" value="Unassembled WGS sequence"/>
</dbReference>
<organism evidence="2 3">
    <name type="scientific">Spirosoma flavum</name>
    <dbReference type="NCBI Taxonomy" id="2048557"/>
    <lineage>
        <taxon>Bacteria</taxon>
        <taxon>Pseudomonadati</taxon>
        <taxon>Bacteroidota</taxon>
        <taxon>Cytophagia</taxon>
        <taxon>Cytophagales</taxon>
        <taxon>Cytophagaceae</taxon>
        <taxon>Spirosoma</taxon>
    </lineage>
</organism>
<dbReference type="InterPro" id="IPR025351">
    <property type="entry name" value="Pvc16_N"/>
</dbReference>
<evidence type="ECO:0000313" key="3">
    <source>
        <dbReference type="Proteomes" id="UP001597512"/>
    </source>
</evidence>
<accession>A0ABW6AHE5</accession>
<feature type="domain" description="Pvc16 N-terminal" evidence="1">
    <location>
        <begin position="11"/>
        <end position="176"/>
    </location>
</feature>